<dbReference type="PANTHER" id="PTHR30244">
    <property type="entry name" value="TRANSAMINASE"/>
    <property type="match status" value="1"/>
</dbReference>
<sequence length="403" mass="43511">MRVDFSPPDITDAECQEMVDALRSGWITTGPRTKSLEKQVAQRCGTARAVCLNSATASLELTLRVLGIGPGDEVIVPAYTYTASASPIVHVGATPVIVDAGDADGGYGLDPRVLESAITPRTKAVIPVDIGGRMCDYPALRAVVDSHSHLFTPAGSVQEALGRVALLADGAHSFGARRDGTPSGSAADFTTFSFHAVKNLTTAEGGAVTWRPQLGLDEELYRQYMLLSLHGQSKDALSKTRLGAWEYDVVSPAYKCNMTDVCAAIGLAQMTRYDSMLERRRQIITRYDQALAPAGVTSLRHYEDGSISSGHLYLANLPGLGEEERNEFIERMACADVACNVHYKPLPLLSAYRNLGFTIEDFPRAYALYANEVSLPLHTSLTDEQVDYVISCALETLAAMGRS</sequence>
<dbReference type="RefSeq" id="WP_075248522.1">
    <property type="nucleotide sequence ID" value="NZ_MSGO01000009.1"/>
</dbReference>
<dbReference type="Gene3D" id="3.40.640.10">
    <property type="entry name" value="Type I PLP-dependent aspartate aminotransferase-like (Major domain)"/>
    <property type="match status" value="1"/>
</dbReference>
<dbReference type="PIRSF" id="PIRSF000390">
    <property type="entry name" value="PLP_StrS"/>
    <property type="match status" value="1"/>
</dbReference>
<dbReference type="FunFam" id="3.90.1150.10:FF:000092">
    <property type="entry name" value="Capsular polysaccharide biosynthesis protein"/>
    <property type="match status" value="1"/>
</dbReference>
<evidence type="ECO:0000313" key="5">
    <source>
        <dbReference type="EMBL" id="OLL15466.1"/>
    </source>
</evidence>
<dbReference type="InterPro" id="IPR015421">
    <property type="entry name" value="PyrdxlP-dep_Trfase_major"/>
</dbReference>
<dbReference type="InterPro" id="IPR000653">
    <property type="entry name" value="DegT/StrS_aminotransferase"/>
</dbReference>
<comment type="caution">
    <text evidence="5">The sequence shown here is derived from an EMBL/GenBank/DDBJ whole genome shotgun (WGS) entry which is preliminary data.</text>
</comment>
<organism evidence="5 6">
    <name type="scientific">Actinomyces oris</name>
    <dbReference type="NCBI Taxonomy" id="544580"/>
    <lineage>
        <taxon>Bacteria</taxon>
        <taxon>Bacillati</taxon>
        <taxon>Actinomycetota</taxon>
        <taxon>Actinomycetes</taxon>
        <taxon>Actinomycetales</taxon>
        <taxon>Actinomycetaceae</taxon>
        <taxon>Actinomyces</taxon>
    </lineage>
</organism>
<dbReference type="GO" id="GO:0008483">
    <property type="term" value="F:transaminase activity"/>
    <property type="evidence" value="ECO:0007669"/>
    <property type="project" value="TreeGrafter"/>
</dbReference>
<gene>
    <name evidence="5" type="ORF">BKH32_02750</name>
</gene>
<evidence type="ECO:0000256" key="3">
    <source>
        <dbReference type="PIRSR" id="PIRSR000390-2"/>
    </source>
</evidence>
<dbReference type="SUPFAM" id="SSF53383">
    <property type="entry name" value="PLP-dependent transferases"/>
    <property type="match status" value="1"/>
</dbReference>
<dbReference type="CDD" id="cd00616">
    <property type="entry name" value="AHBA_syn"/>
    <property type="match status" value="1"/>
</dbReference>
<dbReference type="EMBL" id="MSGO01000009">
    <property type="protein sequence ID" value="OLL15466.1"/>
    <property type="molecule type" value="Genomic_DNA"/>
</dbReference>
<dbReference type="Gene3D" id="3.90.1150.10">
    <property type="entry name" value="Aspartate Aminotransferase, domain 1"/>
    <property type="match status" value="1"/>
</dbReference>
<dbReference type="AlphaFoldDB" id="A0A1Q8I2Y0"/>
<evidence type="ECO:0000313" key="6">
    <source>
        <dbReference type="Proteomes" id="UP000185736"/>
    </source>
</evidence>
<dbReference type="GO" id="GO:0000271">
    <property type="term" value="P:polysaccharide biosynthetic process"/>
    <property type="evidence" value="ECO:0007669"/>
    <property type="project" value="TreeGrafter"/>
</dbReference>
<dbReference type="Pfam" id="PF01041">
    <property type="entry name" value="DegT_DnrJ_EryC1"/>
    <property type="match status" value="1"/>
</dbReference>
<dbReference type="GO" id="GO:0030170">
    <property type="term" value="F:pyridoxal phosphate binding"/>
    <property type="evidence" value="ECO:0007669"/>
    <property type="project" value="TreeGrafter"/>
</dbReference>
<dbReference type="PANTHER" id="PTHR30244:SF34">
    <property type="entry name" value="DTDP-4-AMINO-4,6-DIDEOXYGALACTOSE TRANSAMINASE"/>
    <property type="match status" value="1"/>
</dbReference>
<evidence type="ECO:0000256" key="1">
    <source>
        <dbReference type="ARBA" id="ARBA00001933"/>
    </source>
</evidence>
<protein>
    <submittedName>
        <fullName evidence="5">Capsular biosynthesis protein</fullName>
    </submittedName>
</protein>
<feature type="active site" description="Proton acceptor" evidence="2">
    <location>
        <position position="198"/>
    </location>
</feature>
<reference evidence="5 6" key="1">
    <citation type="submission" date="2016-12" db="EMBL/GenBank/DDBJ databases">
        <title>Genomic comparison of strains in the 'Actinomyces naeslundii' group.</title>
        <authorList>
            <person name="Mughal S.R."/>
            <person name="Do T."/>
            <person name="Gilbert S.C."/>
            <person name="Witherden E.A."/>
            <person name="Didelot X."/>
            <person name="Beighton D."/>
        </authorList>
    </citation>
    <scope>NUCLEOTIDE SEQUENCE [LARGE SCALE GENOMIC DNA]</scope>
    <source>
        <strain evidence="5 6">S64C</strain>
    </source>
</reference>
<comment type="cofactor">
    <cofactor evidence="1">
        <name>pyridoxal 5'-phosphate</name>
        <dbReference type="ChEBI" id="CHEBI:597326"/>
    </cofactor>
</comment>
<dbReference type="InterPro" id="IPR015422">
    <property type="entry name" value="PyrdxlP-dep_Trfase_small"/>
</dbReference>
<accession>A0A1Q8I2Y0</accession>
<evidence type="ECO:0000256" key="2">
    <source>
        <dbReference type="PIRSR" id="PIRSR000390-1"/>
    </source>
</evidence>
<evidence type="ECO:0000256" key="4">
    <source>
        <dbReference type="RuleBase" id="RU004508"/>
    </source>
</evidence>
<feature type="modified residue" description="N6-(pyridoxal phosphate)lysine" evidence="3">
    <location>
        <position position="198"/>
    </location>
</feature>
<comment type="similarity">
    <text evidence="4">Belongs to the DegT/DnrJ/EryC1 family.</text>
</comment>
<dbReference type="Proteomes" id="UP000185736">
    <property type="component" value="Unassembled WGS sequence"/>
</dbReference>
<dbReference type="InterPro" id="IPR015424">
    <property type="entry name" value="PyrdxlP-dep_Trfase"/>
</dbReference>
<keyword evidence="3 4" id="KW-0663">Pyridoxal phosphate</keyword>
<name>A0A1Q8I2Y0_9ACTO</name>
<proteinExistence type="inferred from homology"/>